<keyword evidence="5 9" id="KW-0812">Transmembrane</keyword>
<dbReference type="AlphaFoldDB" id="A0A0F7HP31"/>
<comment type="similarity">
    <text evidence="2 9">Belongs to the alanine or glycine:cation symporter (AGCS) (TC 2.A.25) family.</text>
</comment>
<evidence type="ECO:0000256" key="8">
    <source>
        <dbReference type="ARBA" id="ARBA00023136"/>
    </source>
</evidence>
<feature type="transmembrane region" description="Helical" evidence="9">
    <location>
        <begin position="211"/>
        <end position="232"/>
    </location>
</feature>
<feature type="transmembrane region" description="Helical" evidence="9">
    <location>
        <begin position="12"/>
        <end position="29"/>
    </location>
</feature>
<keyword evidence="6 9" id="KW-0769">Symport</keyword>
<feature type="transmembrane region" description="Helical" evidence="9">
    <location>
        <begin position="383"/>
        <end position="406"/>
    </location>
</feature>
<reference evidence="11 13" key="3">
    <citation type="submission" date="2016-10" db="EMBL/GenBank/DDBJ databases">
        <authorList>
            <person name="Varghese N."/>
            <person name="Submissions S."/>
        </authorList>
    </citation>
    <scope>NUCLEOTIDE SEQUENCE [LARGE SCALE GENOMIC DNA]</scope>
    <source>
        <strain evidence="11 13">CGMCC 1.6501</strain>
    </source>
</reference>
<dbReference type="PROSITE" id="PS00873">
    <property type="entry name" value="NA_ALANINE_SYMP"/>
    <property type="match status" value="1"/>
</dbReference>
<protein>
    <submittedName>
        <fullName evidence="11">Alanine or glycine:cation symporter, AGCS family</fullName>
    </submittedName>
    <submittedName>
        <fullName evidence="10">Amino acid carrier protein</fullName>
    </submittedName>
</protein>
<evidence type="ECO:0000256" key="9">
    <source>
        <dbReference type="RuleBase" id="RU363064"/>
    </source>
</evidence>
<evidence type="ECO:0000313" key="13">
    <source>
        <dbReference type="Proteomes" id="UP000183090"/>
    </source>
</evidence>
<feature type="transmembrane region" description="Helical" evidence="9">
    <location>
        <begin position="143"/>
        <end position="166"/>
    </location>
</feature>
<feature type="transmembrane region" description="Helical" evidence="9">
    <location>
        <begin position="356"/>
        <end position="376"/>
    </location>
</feature>
<keyword evidence="3 9" id="KW-0813">Transport</keyword>
<name>A0A0F7HP31_9STAP</name>
<comment type="subcellular location">
    <subcellularLocation>
        <location evidence="1 9">Cell membrane</location>
        <topology evidence="1 9">Multi-pass membrane protein</topology>
    </subcellularLocation>
</comment>
<evidence type="ECO:0000256" key="3">
    <source>
        <dbReference type="ARBA" id="ARBA00022448"/>
    </source>
</evidence>
<keyword evidence="12" id="KW-1185">Reference proteome</keyword>
<dbReference type="Gene3D" id="1.20.1740.10">
    <property type="entry name" value="Amino acid/polyamine transporter I"/>
    <property type="match status" value="1"/>
</dbReference>
<evidence type="ECO:0000313" key="11">
    <source>
        <dbReference type="EMBL" id="SFK68740.1"/>
    </source>
</evidence>
<dbReference type="RefSeq" id="WP_046791080.1">
    <property type="nucleotide sequence ID" value="NZ_CP011366.1"/>
</dbReference>
<dbReference type="GO" id="GO:0005283">
    <property type="term" value="F:amino acid:sodium symporter activity"/>
    <property type="evidence" value="ECO:0007669"/>
    <property type="project" value="InterPro"/>
</dbReference>
<dbReference type="Proteomes" id="UP000034029">
    <property type="component" value="Chromosome"/>
</dbReference>
<dbReference type="PRINTS" id="PR00175">
    <property type="entry name" value="NAALASMPORT"/>
</dbReference>
<dbReference type="GO" id="GO:0005886">
    <property type="term" value="C:plasma membrane"/>
    <property type="evidence" value="ECO:0007669"/>
    <property type="project" value="UniProtKB-SubCell"/>
</dbReference>
<dbReference type="EMBL" id="FOTB01000002">
    <property type="protein sequence ID" value="SFK68740.1"/>
    <property type="molecule type" value="Genomic_DNA"/>
</dbReference>
<feature type="transmembrane region" description="Helical" evidence="9">
    <location>
        <begin position="306"/>
        <end position="327"/>
    </location>
</feature>
<dbReference type="EMBL" id="CP011366">
    <property type="protein sequence ID" value="AKG74901.1"/>
    <property type="molecule type" value="Genomic_DNA"/>
</dbReference>
<feature type="transmembrane region" description="Helical" evidence="9">
    <location>
        <begin position="178"/>
        <end position="199"/>
    </location>
</feature>
<keyword evidence="8 9" id="KW-0472">Membrane</keyword>
<dbReference type="PANTHER" id="PTHR30330:SF3">
    <property type="entry name" value="TRANSCRIPTIONAL REGULATOR, LRP FAMILY"/>
    <property type="match status" value="1"/>
</dbReference>
<feature type="transmembrane region" description="Helical" evidence="9">
    <location>
        <begin position="238"/>
        <end position="262"/>
    </location>
</feature>
<evidence type="ECO:0000256" key="5">
    <source>
        <dbReference type="ARBA" id="ARBA00022692"/>
    </source>
</evidence>
<dbReference type="InterPro" id="IPR001463">
    <property type="entry name" value="Na/Ala_symport"/>
</dbReference>
<keyword evidence="7 9" id="KW-1133">Transmembrane helix</keyword>
<gene>
    <name evidence="10" type="ORF">AAT16_12300</name>
    <name evidence="11" type="ORF">SAMN05216235_1173</name>
</gene>
<evidence type="ECO:0000313" key="10">
    <source>
        <dbReference type="EMBL" id="AKG74901.1"/>
    </source>
</evidence>
<dbReference type="Proteomes" id="UP000183090">
    <property type="component" value="Unassembled WGS sequence"/>
</dbReference>
<keyword evidence="4 9" id="KW-1003">Cell membrane</keyword>
<sequence>MEIITAISNFLWGYPVVIILFLTSAYLTFRLKFFQFRYPLHIFKQTIGKIGKKTKGDGTVTPFQTLTTALSSTIGAANIVGVPVAIMLGGPGAVFWMWVIAVLGMSLKFGEITLGVHYREKNAAGEYVGGPTYYMKNGIKWPLIGKILAGWYAIFLIIELIPSIMVQSNSVASTIEDTFSLSPLITGIVVAFFVGLVVFGGIKRIGAVSSIFVPVMALLYVVAGLIVIFMNATEIPAAFALIFTEAFNPTAALGGGAGAVLAETIRWGFARGIYSNEAGLGTSPIAHSAAKTDHPVRQALWGVIEVMVDTIIICTVTGLVVILSGVWKHDDAAEGSVREALTARAFGEAFGPLGSTMVSVALVLFVFSTITVVVFYGARQAEYLFGLWAGTVMKSVYVISIIIGAIGGATALWTFLDITLFMILVPNILAIILMSPKILELKDEYFKSEHYYKKDVREEKELKEGK</sequence>
<evidence type="ECO:0000256" key="1">
    <source>
        <dbReference type="ARBA" id="ARBA00004651"/>
    </source>
</evidence>
<reference evidence="12" key="2">
    <citation type="submission" date="2015-04" db="EMBL/GenBank/DDBJ databases">
        <title>Complete genome sequence of Salinicoccus halodurans strain H3B36, isolated from the Qaidam basin of China.</title>
        <authorList>
            <person name="Ma Y."/>
            <person name="Jiang K."/>
            <person name="Xue Y."/>
        </authorList>
    </citation>
    <scope>NUCLEOTIDE SEQUENCE [LARGE SCALE GENOMIC DNA]</scope>
    <source>
        <strain evidence="12">H3B36</strain>
    </source>
</reference>
<proteinExistence type="inferred from homology"/>
<evidence type="ECO:0000313" key="12">
    <source>
        <dbReference type="Proteomes" id="UP000034029"/>
    </source>
</evidence>
<dbReference type="OrthoDB" id="9804874at2"/>
<dbReference type="PANTHER" id="PTHR30330">
    <property type="entry name" value="AGSS FAMILY TRANSPORTER, SODIUM-ALANINE"/>
    <property type="match status" value="1"/>
</dbReference>
<reference evidence="10 12" key="1">
    <citation type="journal article" date="2015" name="Int. J. Syst. Evol. Microbiol.">
        <title>Complete genome sequence of Salinicoccus halodurans H3B36, isolated from the Qaidam Basin in China.</title>
        <authorList>
            <person name="Jiang K."/>
            <person name="Xue Y."/>
            <person name="Ma Y."/>
        </authorList>
    </citation>
    <scope>NUCLEOTIDE SEQUENCE [LARGE SCALE GENOMIC DNA]</scope>
    <source>
        <strain evidence="10 12">H3B36</strain>
    </source>
</reference>
<dbReference type="Pfam" id="PF01235">
    <property type="entry name" value="Na_Ala_symp"/>
    <property type="match status" value="1"/>
</dbReference>
<evidence type="ECO:0000256" key="7">
    <source>
        <dbReference type="ARBA" id="ARBA00022989"/>
    </source>
</evidence>
<organism evidence="11 13">
    <name type="scientific">Salinicoccus halodurans</name>
    <dbReference type="NCBI Taxonomy" id="407035"/>
    <lineage>
        <taxon>Bacteria</taxon>
        <taxon>Bacillati</taxon>
        <taxon>Bacillota</taxon>
        <taxon>Bacilli</taxon>
        <taxon>Bacillales</taxon>
        <taxon>Staphylococcaceae</taxon>
        <taxon>Salinicoccus</taxon>
    </lineage>
</organism>
<feature type="transmembrane region" description="Helical" evidence="9">
    <location>
        <begin position="412"/>
        <end position="433"/>
    </location>
</feature>
<evidence type="ECO:0000256" key="4">
    <source>
        <dbReference type="ARBA" id="ARBA00022475"/>
    </source>
</evidence>
<accession>A0A0F7HP31</accession>
<dbReference type="KEGG" id="shv:AAT16_12300"/>
<evidence type="ECO:0000256" key="6">
    <source>
        <dbReference type="ARBA" id="ARBA00022847"/>
    </source>
</evidence>
<evidence type="ECO:0000256" key="2">
    <source>
        <dbReference type="ARBA" id="ARBA00009261"/>
    </source>
</evidence>
<dbReference type="FunFam" id="1.20.1740.10:FF:000004">
    <property type="entry name" value="Sodium:alanine symporter family protein"/>
    <property type="match status" value="1"/>
</dbReference>
<dbReference type="NCBIfam" id="TIGR00835">
    <property type="entry name" value="agcS"/>
    <property type="match status" value="1"/>
</dbReference>